<feature type="transmembrane region" description="Helical" evidence="1">
    <location>
        <begin position="363"/>
        <end position="381"/>
    </location>
</feature>
<feature type="transmembrane region" description="Helical" evidence="1">
    <location>
        <begin position="219"/>
        <end position="240"/>
    </location>
</feature>
<feature type="transmembrane region" description="Helical" evidence="1">
    <location>
        <begin position="12"/>
        <end position="33"/>
    </location>
</feature>
<evidence type="ECO:0000313" key="3">
    <source>
        <dbReference type="Proteomes" id="UP000251135"/>
    </source>
</evidence>
<dbReference type="RefSeq" id="WP_108557883.1">
    <property type="nucleotide sequence ID" value="NZ_MUXE01000002.1"/>
</dbReference>
<feature type="transmembrane region" description="Helical" evidence="1">
    <location>
        <begin position="144"/>
        <end position="169"/>
    </location>
</feature>
<proteinExistence type="predicted"/>
<feature type="transmembrane region" description="Helical" evidence="1">
    <location>
        <begin position="304"/>
        <end position="326"/>
    </location>
</feature>
<gene>
    <name evidence="2" type="ORF">B0174_01530</name>
</gene>
<feature type="transmembrane region" description="Helical" evidence="1">
    <location>
        <begin position="110"/>
        <end position="132"/>
    </location>
</feature>
<dbReference type="OrthoDB" id="5295665at2"/>
<evidence type="ECO:0008006" key="4">
    <source>
        <dbReference type="Google" id="ProtNLM"/>
    </source>
</evidence>
<keyword evidence="1" id="KW-0812">Transmembrane</keyword>
<reference evidence="2 3" key="1">
    <citation type="submission" date="2017-02" db="EMBL/GenBank/DDBJ databases">
        <title>Arcobacter caeni sp. nov, a new Arcobacter species isolated from reclaimed water.</title>
        <authorList>
            <person name="Figueras M.J."/>
            <person name="Perez-Cataluna A."/>
            <person name="Salas-Masso N."/>
        </authorList>
    </citation>
    <scope>NUCLEOTIDE SEQUENCE [LARGE SCALE GENOMIC DNA]</scope>
    <source>
        <strain evidence="2 3">RW17-10</strain>
    </source>
</reference>
<feature type="transmembrane region" description="Helical" evidence="1">
    <location>
        <begin position="246"/>
        <end position="264"/>
    </location>
</feature>
<keyword evidence="3" id="KW-1185">Reference proteome</keyword>
<keyword evidence="1" id="KW-0472">Membrane</keyword>
<accession>A0A363D3R5</accession>
<feature type="transmembrane region" description="Helical" evidence="1">
    <location>
        <begin position="276"/>
        <end position="298"/>
    </location>
</feature>
<keyword evidence="1" id="KW-1133">Transmembrane helix</keyword>
<feature type="transmembrane region" description="Helical" evidence="1">
    <location>
        <begin position="387"/>
        <end position="407"/>
    </location>
</feature>
<evidence type="ECO:0000313" key="2">
    <source>
        <dbReference type="EMBL" id="PUE65975.1"/>
    </source>
</evidence>
<dbReference type="Proteomes" id="UP000251135">
    <property type="component" value="Unassembled WGS sequence"/>
</dbReference>
<feature type="transmembrane region" description="Helical" evidence="1">
    <location>
        <begin position="53"/>
        <end position="75"/>
    </location>
</feature>
<name>A0A363D3R5_9BACT</name>
<feature type="transmembrane region" description="Helical" evidence="1">
    <location>
        <begin position="84"/>
        <end position="104"/>
    </location>
</feature>
<dbReference type="AlphaFoldDB" id="A0A363D3R5"/>
<feature type="transmembrane region" description="Helical" evidence="1">
    <location>
        <begin position="181"/>
        <end position="207"/>
    </location>
</feature>
<protein>
    <recommendedName>
        <fullName evidence="4">Peptidase M50</fullName>
    </recommendedName>
</protein>
<dbReference type="EMBL" id="MUXE01000002">
    <property type="protein sequence ID" value="PUE65975.1"/>
    <property type="molecule type" value="Genomic_DNA"/>
</dbReference>
<evidence type="ECO:0000256" key="1">
    <source>
        <dbReference type="SAM" id="Phobius"/>
    </source>
</evidence>
<comment type="caution">
    <text evidence="2">The sequence shown here is derived from an EMBL/GenBank/DDBJ whole genome shotgun (WGS) entry which is preliminary data.</text>
</comment>
<organism evidence="2 3">
    <name type="scientific">Arcobacter caeni</name>
    <dbReference type="NCBI Taxonomy" id="1912877"/>
    <lineage>
        <taxon>Bacteria</taxon>
        <taxon>Pseudomonadati</taxon>
        <taxon>Campylobacterota</taxon>
        <taxon>Epsilonproteobacteria</taxon>
        <taxon>Campylobacterales</taxon>
        <taxon>Arcobacteraceae</taxon>
        <taxon>Arcobacter</taxon>
    </lineage>
</organism>
<sequence>MNISQQFAPPFKLVGSFFISAMIIFFISILLLFNFDINMIHTQNSLVLSWVHLYLLGFVMMSIFASMAQLLPVVLEVEHFSIDLYYVVNPLLFIGTTIIFIGFYKYPMVLSYGGVVVFISFFIFLLESFLTIKKVKKLNFLSSTVLVANIFLFLGLVVAIILSFVYSGVLFLNIKALMLSHIYLVFVGYLGITIISMSYILIPMFWLSHSFNNIYLKIAFYKISFGVVLVVFSQIFDLYIFEYLGYFEVLIGFIFFIYQLYLIFKTKVRKQKDIYYRYIVFSITNFIIALVLVCFYFVLSNDYLLFVAGFIFLLGFLTPIITAHLYKIIPFLVWFHRFSSLVGKQKVPMLADMVPVKSSDFGFVFYLLGFVLSLIAFIFTSDILFKSAVSFLFVGASFIVKDVFYIINFKG</sequence>